<gene>
    <name evidence="1" type="ORF">MANES_11G021700v8</name>
</gene>
<organism evidence="1 2">
    <name type="scientific">Manihot esculenta</name>
    <name type="common">Cassava</name>
    <name type="synonym">Jatropha manihot</name>
    <dbReference type="NCBI Taxonomy" id="3983"/>
    <lineage>
        <taxon>Eukaryota</taxon>
        <taxon>Viridiplantae</taxon>
        <taxon>Streptophyta</taxon>
        <taxon>Embryophyta</taxon>
        <taxon>Tracheophyta</taxon>
        <taxon>Spermatophyta</taxon>
        <taxon>Magnoliopsida</taxon>
        <taxon>eudicotyledons</taxon>
        <taxon>Gunneridae</taxon>
        <taxon>Pentapetalae</taxon>
        <taxon>rosids</taxon>
        <taxon>fabids</taxon>
        <taxon>Malpighiales</taxon>
        <taxon>Euphorbiaceae</taxon>
        <taxon>Crotonoideae</taxon>
        <taxon>Manihoteae</taxon>
        <taxon>Manihot</taxon>
    </lineage>
</organism>
<evidence type="ECO:0000313" key="1">
    <source>
        <dbReference type="EMBL" id="KAG8643261.1"/>
    </source>
</evidence>
<sequence length="94" mass="10769">MKMSFLFGKRKTSAGFPLVLFTFCDLMSEMIDKSIREIEREKTRSSSSRKEADHGAKKNAEQGQMGAVGVTAKTWYERDIRLKSSRSLNHNSRH</sequence>
<accession>A0ACB7GTG6</accession>
<keyword evidence="2" id="KW-1185">Reference proteome</keyword>
<proteinExistence type="predicted"/>
<evidence type="ECO:0000313" key="2">
    <source>
        <dbReference type="Proteomes" id="UP000091857"/>
    </source>
</evidence>
<reference evidence="2" key="1">
    <citation type="journal article" date="2016" name="Nat. Biotechnol.">
        <title>Sequencing wild and cultivated cassava and related species reveals extensive interspecific hybridization and genetic diversity.</title>
        <authorList>
            <person name="Bredeson J.V."/>
            <person name="Lyons J.B."/>
            <person name="Prochnik S.E."/>
            <person name="Wu G.A."/>
            <person name="Ha C.M."/>
            <person name="Edsinger-Gonzales E."/>
            <person name="Grimwood J."/>
            <person name="Schmutz J."/>
            <person name="Rabbi I.Y."/>
            <person name="Egesi C."/>
            <person name="Nauluvula P."/>
            <person name="Lebot V."/>
            <person name="Ndunguru J."/>
            <person name="Mkamilo G."/>
            <person name="Bart R.S."/>
            <person name="Setter T.L."/>
            <person name="Gleadow R.M."/>
            <person name="Kulakow P."/>
            <person name="Ferguson M.E."/>
            <person name="Rounsley S."/>
            <person name="Rokhsar D.S."/>
        </authorList>
    </citation>
    <scope>NUCLEOTIDE SEQUENCE [LARGE SCALE GENOMIC DNA]</scope>
    <source>
        <strain evidence="2">cv. AM560-2</strain>
    </source>
</reference>
<protein>
    <submittedName>
        <fullName evidence="1">Uncharacterized protein</fullName>
    </submittedName>
</protein>
<comment type="caution">
    <text evidence="1">The sequence shown here is derived from an EMBL/GenBank/DDBJ whole genome shotgun (WGS) entry which is preliminary data.</text>
</comment>
<name>A0ACB7GTG6_MANES</name>
<dbReference type="Proteomes" id="UP000091857">
    <property type="component" value="Chromosome 11"/>
</dbReference>
<dbReference type="EMBL" id="CM004397">
    <property type="protein sequence ID" value="KAG8643261.1"/>
    <property type="molecule type" value="Genomic_DNA"/>
</dbReference>